<keyword evidence="1" id="KW-1133">Transmembrane helix</keyword>
<dbReference type="OrthoDB" id="10024806at2759"/>
<accession>A0A817WIG9</accession>
<gene>
    <name evidence="3" type="ORF">FME351_LOCUS4999</name>
    <name evidence="2" type="ORF">TIS948_LOCUS8957</name>
</gene>
<keyword evidence="1" id="KW-0812">Transmembrane</keyword>
<dbReference type="Proteomes" id="UP000663825">
    <property type="component" value="Unassembled WGS sequence"/>
</dbReference>
<feature type="transmembrane region" description="Helical" evidence="1">
    <location>
        <begin position="234"/>
        <end position="258"/>
    </location>
</feature>
<dbReference type="Proteomes" id="UP000663869">
    <property type="component" value="Unassembled WGS sequence"/>
</dbReference>
<dbReference type="EMBL" id="CAJNXB010001131">
    <property type="protein sequence ID" value="CAF3137548.1"/>
    <property type="molecule type" value="Genomic_DNA"/>
</dbReference>
<reference evidence="3" key="1">
    <citation type="submission" date="2021-02" db="EMBL/GenBank/DDBJ databases">
        <authorList>
            <person name="Nowell W R."/>
        </authorList>
    </citation>
    <scope>NUCLEOTIDE SEQUENCE</scope>
</reference>
<dbReference type="EMBL" id="CAJNYU010000397">
    <property type="protein sequence ID" value="CAF3356514.1"/>
    <property type="molecule type" value="Genomic_DNA"/>
</dbReference>
<feature type="transmembrane region" description="Helical" evidence="1">
    <location>
        <begin position="81"/>
        <end position="102"/>
    </location>
</feature>
<proteinExistence type="predicted"/>
<evidence type="ECO:0000313" key="2">
    <source>
        <dbReference type="EMBL" id="CAF3137548.1"/>
    </source>
</evidence>
<sequence>MTIFFNVNPFLSKAIYDIYTSRQFFTRISQEIVQMYATNFHPQTFYHQYTTQFFPGSPDGQPRVGNIGGSRTLLARSEYTYSFRLTGIVLGCLILFFSLTLLSTEIGRVYRGSNNLGRNTSNTSHEYLMNPTNQVGMNETVQNRKLENRWIWPWSTPTLLFSLIFITAAIFGIISGQRENYSTILTFFIFSLLSMFLLIFLIASYSTTISGWKTIYGTSDGNAMPRHPRIDRDLSIVCLSLSCALFTIFVASTILSGISIDLCTRKDFNEEENDSYKANVGQ</sequence>
<protein>
    <submittedName>
        <fullName evidence="3">Uncharacterized protein</fullName>
    </submittedName>
</protein>
<comment type="caution">
    <text evidence="3">The sequence shown here is derived from an EMBL/GenBank/DDBJ whole genome shotgun (WGS) entry which is preliminary data.</text>
</comment>
<dbReference type="AlphaFoldDB" id="A0A817WIG9"/>
<evidence type="ECO:0000256" key="1">
    <source>
        <dbReference type="SAM" id="Phobius"/>
    </source>
</evidence>
<evidence type="ECO:0000313" key="3">
    <source>
        <dbReference type="EMBL" id="CAF3356514.1"/>
    </source>
</evidence>
<feature type="transmembrane region" description="Helical" evidence="1">
    <location>
        <begin position="151"/>
        <end position="175"/>
    </location>
</feature>
<evidence type="ECO:0000313" key="4">
    <source>
        <dbReference type="Proteomes" id="UP000663869"/>
    </source>
</evidence>
<organism evidence="3 4">
    <name type="scientific">Rotaria socialis</name>
    <dbReference type="NCBI Taxonomy" id="392032"/>
    <lineage>
        <taxon>Eukaryota</taxon>
        <taxon>Metazoa</taxon>
        <taxon>Spiralia</taxon>
        <taxon>Gnathifera</taxon>
        <taxon>Rotifera</taxon>
        <taxon>Eurotatoria</taxon>
        <taxon>Bdelloidea</taxon>
        <taxon>Philodinida</taxon>
        <taxon>Philodinidae</taxon>
        <taxon>Rotaria</taxon>
    </lineage>
</organism>
<keyword evidence="1" id="KW-0472">Membrane</keyword>
<feature type="transmembrane region" description="Helical" evidence="1">
    <location>
        <begin position="181"/>
        <end position="203"/>
    </location>
</feature>
<name>A0A817WIG9_9BILA</name>